<dbReference type="InterPro" id="IPR050696">
    <property type="entry name" value="FtsA/MreB"/>
</dbReference>
<dbReference type="Gene3D" id="3.30.1490.300">
    <property type="match status" value="1"/>
</dbReference>
<dbReference type="CDD" id="cd24049">
    <property type="entry name" value="ASKHA_NBD_PilM"/>
    <property type="match status" value="1"/>
</dbReference>
<dbReference type="Gene3D" id="3.30.420.40">
    <property type="match status" value="2"/>
</dbReference>
<evidence type="ECO:0000313" key="3">
    <source>
        <dbReference type="EMBL" id="TWX63999.1"/>
    </source>
</evidence>
<name>A0A5C6Q5B4_9GAMM</name>
<proteinExistence type="predicted"/>
<evidence type="ECO:0000313" key="5">
    <source>
        <dbReference type="Proteomes" id="UP000321917"/>
    </source>
</evidence>
<dbReference type="PANTHER" id="PTHR32432:SF3">
    <property type="entry name" value="ETHANOLAMINE UTILIZATION PROTEIN EUTJ"/>
    <property type="match status" value="1"/>
</dbReference>
<dbReference type="PANTHER" id="PTHR32432">
    <property type="entry name" value="CELL DIVISION PROTEIN FTSA-RELATED"/>
    <property type="match status" value="1"/>
</dbReference>
<dbReference type="PIRSF" id="PIRSF019169">
    <property type="entry name" value="PilM"/>
    <property type="match status" value="1"/>
</dbReference>
<keyword evidence="4" id="KW-1185">Reference proteome</keyword>
<feature type="domain" description="SHS2" evidence="1">
    <location>
        <begin position="13"/>
        <end position="180"/>
    </location>
</feature>
<organism evidence="3 5">
    <name type="scientific">Colwellia hornerae</name>
    <dbReference type="NCBI Taxonomy" id="89402"/>
    <lineage>
        <taxon>Bacteria</taxon>
        <taxon>Pseudomonadati</taxon>
        <taxon>Pseudomonadota</taxon>
        <taxon>Gammaproteobacteria</taxon>
        <taxon>Alteromonadales</taxon>
        <taxon>Colwelliaceae</taxon>
        <taxon>Colwellia</taxon>
    </lineage>
</organism>
<dbReference type="InterPro" id="IPR003494">
    <property type="entry name" value="SHS2_FtsA"/>
</dbReference>
<dbReference type="EMBL" id="VOLR01000030">
    <property type="protein sequence ID" value="TWX55103.1"/>
    <property type="molecule type" value="Genomic_DNA"/>
</dbReference>
<dbReference type="AlphaFoldDB" id="A0A5C6Q5B4"/>
<gene>
    <name evidence="2" type="ORF">ESZ26_16700</name>
    <name evidence="3" type="ORF">ESZ27_15315</name>
</gene>
<dbReference type="Proteomes" id="UP000321917">
    <property type="component" value="Unassembled WGS sequence"/>
</dbReference>
<sequence length="359" mass="39190">MLSSLFKKNTSLIVGIDIGSHAVKAVLLSQDDDGYVLEALATELMPRGAIIDREIQDIDAVGKVVTKIRKEIASSVHQAAAAVSGQTVITKVIYMDVNLSEYELASQIEIEADSLIPYPLDEVSLDFEKLDINESDPTKVNVLLSAARTESVEARVAALELGGFQTKVIDVESYAVSRAYDLSLSQLPDDAKDKTVAIVDVGAVMTLFSVTDAGAHIYSRDQLFGGEQYTRSIVSYYNQTFEEAEHAKITNDLPPNYTFEVLGPFHTIFTQQIRRAIQMFLTSSGKKKIDYLIISGGSANVEGLEALLTEELGIHTIIANPFKSMTVADTVDKDVLDKTAAQYMVAAGLALRSFVSWHL</sequence>
<dbReference type="Proteomes" id="UP000321525">
    <property type="component" value="Unassembled WGS sequence"/>
</dbReference>
<dbReference type="InterPro" id="IPR005883">
    <property type="entry name" value="PilM"/>
</dbReference>
<accession>A0A5C6Q5B4</accession>
<dbReference type="OrthoDB" id="9773403at2"/>
<evidence type="ECO:0000313" key="2">
    <source>
        <dbReference type="EMBL" id="TWX55103.1"/>
    </source>
</evidence>
<reference evidence="3 5" key="1">
    <citation type="submission" date="2019-07" db="EMBL/GenBank/DDBJ databases">
        <title>Genomes of sea-ice associated Colwellia species.</title>
        <authorList>
            <person name="Bowman J.P."/>
        </authorList>
    </citation>
    <scope>NUCLEOTIDE SEQUENCE [LARGE SCALE GENOMIC DNA]</scope>
    <source>
        <strain evidence="2 4">ACAM 607</strain>
        <strain evidence="3 5">IC036</strain>
    </source>
</reference>
<evidence type="ECO:0000313" key="4">
    <source>
        <dbReference type="Proteomes" id="UP000321525"/>
    </source>
</evidence>
<dbReference type="InterPro" id="IPR043129">
    <property type="entry name" value="ATPase_NBD"/>
</dbReference>
<dbReference type="NCBIfam" id="TIGR01175">
    <property type="entry name" value="pilM"/>
    <property type="match status" value="1"/>
</dbReference>
<comment type="caution">
    <text evidence="3">The sequence shown here is derived from an EMBL/GenBank/DDBJ whole genome shotgun (WGS) entry which is preliminary data.</text>
</comment>
<dbReference type="Pfam" id="PF11104">
    <property type="entry name" value="PilM_2"/>
    <property type="match status" value="1"/>
</dbReference>
<dbReference type="SMART" id="SM00842">
    <property type="entry name" value="FtsA"/>
    <property type="match status" value="1"/>
</dbReference>
<dbReference type="EMBL" id="VOLQ01000036">
    <property type="protein sequence ID" value="TWX63999.1"/>
    <property type="molecule type" value="Genomic_DNA"/>
</dbReference>
<dbReference type="SUPFAM" id="SSF53067">
    <property type="entry name" value="Actin-like ATPase domain"/>
    <property type="match status" value="2"/>
</dbReference>
<dbReference type="RefSeq" id="WP_146800651.1">
    <property type="nucleotide sequence ID" value="NZ_VOLP01000030.1"/>
</dbReference>
<protein>
    <submittedName>
        <fullName evidence="3">Pilus assembly protein PilM</fullName>
    </submittedName>
</protein>
<dbReference type="GO" id="GO:0051301">
    <property type="term" value="P:cell division"/>
    <property type="evidence" value="ECO:0007669"/>
    <property type="project" value="InterPro"/>
</dbReference>
<evidence type="ECO:0000259" key="1">
    <source>
        <dbReference type="SMART" id="SM00842"/>
    </source>
</evidence>